<name>X1PQL1_9ZZZZ</name>
<feature type="non-terminal residue" evidence="1">
    <location>
        <position position="1"/>
    </location>
</feature>
<proteinExistence type="predicted"/>
<dbReference type="EMBL" id="BARV01030440">
    <property type="protein sequence ID" value="GAI41380.1"/>
    <property type="molecule type" value="Genomic_DNA"/>
</dbReference>
<dbReference type="AlphaFoldDB" id="X1PQL1"/>
<evidence type="ECO:0000313" key="1">
    <source>
        <dbReference type="EMBL" id="GAI41380.1"/>
    </source>
</evidence>
<reference evidence="1" key="1">
    <citation type="journal article" date="2014" name="Front. Microbiol.">
        <title>High frequency of phylogenetically diverse reductive dehalogenase-homologous genes in deep subseafloor sedimentary metagenomes.</title>
        <authorList>
            <person name="Kawai M."/>
            <person name="Futagami T."/>
            <person name="Toyoda A."/>
            <person name="Takaki Y."/>
            <person name="Nishi S."/>
            <person name="Hori S."/>
            <person name="Arai W."/>
            <person name="Tsubouchi T."/>
            <person name="Morono Y."/>
            <person name="Uchiyama I."/>
            <person name="Ito T."/>
            <person name="Fujiyama A."/>
            <person name="Inagaki F."/>
            <person name="Takami H."/>
        </authorList>
    </citation>
    <scope>NUCLEOTIDE SEQUENCE</scope>
    <source>
        <strain evidence="1">Expedition CK06-06</strain>
    </source>
</reference>
<comment type="caution">
    <text evidence="1">The sequence shown here is derived from an EMBL/GenBank/DDBJ whole genome shotgun (WGS) entry which is preliminary data.</text>
</comment>
<gene>
    <name evidence="1" type="ORF">S06H3_48351</name>
</gene>
<sequence length="97" mass="11437">IVSDKSHPWLKSAVDTLIKNEEQIFRFQVIYKKFPKLKNNKAFKVVNESTMKKINKLFRVQHGMRTVENIQMRISNYLKCPIIVSSSVLEDLKNELK</sequence>
<accession>X1PQL1</accession>
<protein>
    <submittedName>
        <fullName evidence="1">Uncharacterized protein</fullName>
    </submittedName>
</protein>
<organism evidence="1">
    <name type="scientific">marine sediment metagenome</name>
    <dbReference type="NCBI Taxonomy" id="412755"/>
    <lineage>
        <taxon>unclassified sequences</taxon>
        <taxon>metagenomes</taxon>
        <taxon>ecological metagenomes</taxon>
    </lineage>
</organism>